<comment type="caution">
    <text evidence="3">The sequence shown here is derived from an EMBL/GenBank/DDBJ whole genome shotgun (WGS) entry which is preliminary data.</text>
</comment>
<evidence type="ECO:0000256" key="1">
    <source>
        <dbReference type="SAM" id="MobiDB-lite"/>
    </source>
</evidence>
<gene>
    <name evidence="3" type="ORF">DES53_107347</name>
</gene>
<dbReference type="Proteomes" id="UP000253426">
    <property type="component" value="Unassembled WGS sequence"/>
</dbReference>
<keyword evidence="2" id="KW-0472">Membrane</keyword>
<name>A0A366HG20_9BACT</name>
<keyword evidence="4" id="KW-1185">Reference proteome</keyword>
<feature type="region of interest" description="Disordered" evidence="1">
    <location>
        <begin position="1"/>
        <end position="29"/>
    </location>
</feature>
<protein>
    <submittedName>
        <fullName evidence="3">Peptidase M50B-like protein</fullName>
    </submittedName>
</protein>
<evidence type="ECO:0000313" key="4">
    <source>
        <dbReference type="Proteomes" id="UP000253426"/>
    </source>
</evidence>
<feature type="transmembrane region" description="Helical" evidence="2">
    <location>
        <begin position="183"/>
        <end position="203"/>
    </location>
</feature>
<feature type="transmembrane region" description="Helical" evidence="2">
    <location>
        <begin position="113"/>
        <end position="130"/>
    </location>
</feature>
<keyword evidence="2" id="KW-1133">Transmembrane helix</keyword>
<feature type="compositionally biased region" description="Low complexity" evidence="1">
    <location>
        <begin position="1"/>
        <end position="11"/>
    </location>
</feature>
<feature type="transmembrane region" description="Helical" evidence="2">
    <location>
        <begin position="78"/>
        <end position="101"/>
    </location>
</feature>
<dbReference type="AlphaFoldDB" id="A0A366HG20"/>
<feature type="transmembrane region" description="Helical" evidence="2">
    <location>
        <begin position="259"/>
        <end position="281"/>
    </location>
</feature>
<keyword evidence="2" id="KW-0812">Transmembrane</keyword>
<dbReference type="OrthoDB" id="9803607at2"/>
<feature type="transmembrane region" description="Helical" evidence="2">
    <location>
        <begin position="223"/>
        <end position="247"/>
    </location>
</feature>
<dbReference type="RefSeq" id="WP_113960137.1">
    <property type="nucleotide sequence ID" value="NZ_QNRR01000007.1"/>
</dbReference>
<evidence type="ECO:0000313" key="3">
    <source>
        <dbReference type="EMBL" id="RBP41514.1"/>
    </source>
</evidence>
<dbReference type="EMBL" id="QNRR01000007">
    <property type="protein sequence ID" value="RBP41514.1"/>
    <property type="molecule type" value="Genomic_DNA"/>
</dbReference>
<evidence type="ECO:0000256" key="2">
    <source>
        <dbReference type="SAM" id="Phobius"/>
    </source>
</evidence>
<reference evidence="3 4" key="1">
    <citation type="submission" date="2018-06" db="EMBL/GenBank/DDBJ databases">
        <title>Genomic Encyclopedia of Type Strains, Phase IV (KMG-IV): sequencing the most valuable type-strain genomes for metagenomic binning, comparative biology and taxonomic classification.</title>
        <authorList>
            <person name="Goeker M."/>
        </authorList>
    </citation>
    <scope>NUCLEOTIDE SEQUENCE [LARGE SCALE GENOMIC DNA]</scope>
    <source>
        <strain evidence="3 4">DSM 25532</strain>
    </source>
</reference>
<organism evidence="3 4">
    <name type="scientific">Roseimicrobium gellanilyticum</name>
    <dbReference type="NCBI Taxonomy" id="748857"/>
    <lineage>
        <taxon>Bacteria</taxon>
        <taxon>Pseudomonadati</taxon>
        <taxon>Verrucomicrobiota</taxon>
        <taxon>Verrucomicrobiia</taxon>
        <taxon>Verrucomicrobiales</taxon>
        <taxon>Verrucomicrobiaceae</taxon>
        <taxon>Roseimicrobium</taxon>
    </lineage>
</organism>
<accession>A0A366HG20</accession>
<proteinExistence type="predicted"/>
<sequence length="311" mass="35800">MSAHRQAQQKQAKNRRSAKSGKGEKMRLKAAHEKELIDARRSNPNYAEPDFHQAGDASFEDDDFDPMAIPPTGQKRKLVVGLFLVPVCIVAAVTLLELFFRATVDGKFWKSEGFWFFTFGCMLWFALGWFRMQPAWLYVFAHEFTHVIAAKLSGGKVHAMHVSDEGGYIETDKTNVLITLSPYLVPLYTVVIFAIYGLLEAFVDMHRDVMWTLPFLEVTMWIRWAWLVYFFVGMTWCFHITFTLEVLRTEQSDLEHNGEFFSIILIFLTNLALIGALFIVASPTVNWIDVWEDAKGMVLWAWEYVSALRST</sequence>